<dbReference type="EMBL" id="CP022202">
    <property type="protein sequence ID" value="AXA62499.1"/>
    <property type="molecule type" value="Genomic_DNA"/>
</dbReference>
<gene>
    <name evidence="1" type="ORF">CEQ51_21255</name>
</gene>
<organism evidence="1 2">
    <name type="scientific">Pseudomonas thivervalensis</name>
    <dbReference type="NCBI Taxonomy" id="86265"/>
    <lineage>
        <taxon>Bacteria</taxon>
        <taxon>Pseudomonadati</taxon>
        <taxon>Pseudomonadota</taxon>
        <taxon>Gammaproteobacteria</taxon>
        <taxon>Pseudomonadales</taxon>
        <taxon>Pseudomonadaceae</taxon>
        <taxon>Pseudomonas</taxon>
    </lineage>
</organism>
<evidence type="ECO:0000313" key="2">
    <source>
        <dbReference type="Proteomes" id="UP000251666"/>
    </source>
</evidence>
<sequence length="191" mass="22385">MGNSQIHPLGWISVGIDPTHEARAKRMRDRRDLQYRNIFTEADTDKRWVGDLGEWVFKSWISHEGIQGFSWILENAAGQPDFVSPLNIRIGVKTVKRQRPPRDGYTAQITARHAEEPIDHFFFMTYDFNQRRMWLLGGIDHASFMKEARYYGSGEWVHDNYQVREEHGIFNIDVAKLIQPKPWLTKVTQAK</sequence>
<dbReference type="AlphaFoldDB" id="A0A2Z4ZGC5"/>
<evidence type="ECO:0000313" key="1">
    <source>
        <dbReference type="EMBL" id="AXA62499.1"/>
    </source>
</evidence>
<name>A0A2Z4ZGC5_9PSED</name>
<protein>
    <submittedName>
        <fullName evidence="1">Uncharacterized protein</fullName>
    </submittedName>
</protein>
<reference evidence="2" key="1">
    <citation type="journal article" date="2021" name="Front. Microbiol.">
        <title>Genomic Analysis of the 1-Aminocyclopropane-1-Carboxylate Deaminase-Producing Pseudomonas thivervalensis SC5 Reveals Its Multifaceted Roles in Soil and in Beneficial Interactions With Plants.</title>
        <authorList>
            <person name="Nascimento F.X."/>
            <person name="Uron P."/>
            <person name="Glick B.R."/>
            <person name="Giachini A."/>
            <person name="Rossi M.J."/>
        </authorList>
    </citation>
    <scope>NUCLEOTIDE SEQUENCE [LARGE SCALE GENOMIC DNA]</scope>
    <source>
        <strain evidence="2">PLM3</strain>
    </source>
</reference>
<dbReference type="Proteomes" id="UP000251666">
    <property type="component" value="Chromosome"/>
</dbReference>
<proteinExistence type="predicted"/>
<accession>A0A2Z4ZGC5</accession>
<keyword evidence="2" id="KW-1185">Reference proteome</keyword>
<dbReference type="KEGG" id="pthv:CE140_20705"/>